<evidence type="ECO:0000256" key="8">
    <source>
        <dbReference type="ARBA" id="ARBA00023125"/>
    </source>
</evidence>
<dbReference type="Gene3D" id="3.90.320.10">
    <property type="match status" value="1"/>
</dbReference>
<evidence type="ECO:0000256" key="2">
    <source>
        <dbReference type="ARBA" id="ARBA00022741"/>
    </source>
</evidence>
<evidence type="ECO:0000256" key="9">
    <source>
        <dbReference type="ARBA" id="ARBA00023204"/>
    </source>
</evidence>
<dbReference type="Pfam" id="PF12705">
    <property type="entry name" value="PDDEXK_1"/>
    <property type="match status" value="1"/>
</dbReference>
<protein>
    <submittedName>
        <fullName evidence="11">DNA helicase/exodeoxyribonuclease V, subunit B</fullName>
    </submittedName>
</protein>
<keyword evidence="5 11" id="KW-0347">Helicase</keyword>
<keyword evidence="3" id="KW-0227">DNA damage</keyword>
<evidence type="ECO:0000256" key="1">
    <source>
        <dbReference type="ARBA" id="ARBA00022722"/>
    </source>
</evidence>
<dbReference type="PANTHER" id="PTHR30591">
    <property type="entry name" value="RECBCD ENZYME SUBUNIT RECC"/>
    <property type="match status" value="1"/>
</dbReference>
<sequence>MLGRQYPLSNRHTASANTSMLHASLLIPPGAAFWRDVAAALARHAILDDCRDGGLRDLSGLRVLVPSFLHAQQLKSALARELGHAFIPPRVTTLSAWLGVLMPDASTPVPPSPSERLMALYDALRQHAWIKRLFTARRNTDLLPLAQTLLALFDELTTALLPVLEAGDQDADDIWEAALQQLAPAARGMLSDEAQLVWMLWKTQLDGNDAAGLRYRRMLQLADEAACPLVWIDAGAPDAMIQSFLDTYALSQPVLPVRLAWQAAAVHPAYAGAWREAFDDAAAPAACALPPGLSLCPAASLEDEAARGAQTVIDWLRQGKDSIAIIAQDRMTARRVRALLERAKVFVCDETGWQLSTTRAAAALAALLDAVATRAETVALLDLLKSPFVLDDVADKPDLVMALELSLRRANVLGGWEAALHAASRHPEAQALLQQVEEQARKLHGRKPLGQWIAVTDEVMQALGMHSALAADHAGEQVIGLLDALRQHCARAEHMFSFSEWRAFLGMQMEATPYIPNDSDRRVVMLQLAGARLRCFDAVLMIGADADHLPSQQGETLFFANAVRRELGLATREQRHTSQLRDFIELLSANREVVLSWQAQRHGDPNPPAAWIERLQLALERGGAGALPKHEVRPQAQTLQPLPVTPPAAVAPDLLPQRLSASAYNSLVACPYQFFANRMLGLTSLDELSDMPEKSDYGDWLHRILATYHETLRTKKVTAESREALLRDITEQVFSQSLDRSAAALGFYDRWQKTLPAYLAWAEEREADGWQFVFGERVYEKTLHWDGGKITLHGRIDRVDENADGERAILDYKTSSMQALRDRLKEGEDHQLAFYGMLSDLPVSQAHYVALEPGRAGTAEPRDLAQWQRLLEERLVATMQAIAKGAPLQASGINQICQYCDVRGLCRKGAW</sequence>
<gene>
    <name evidence="11" type="ORF">SAMN06265795_11134</name>
</gene>
<dbReference type="GO" id="GO:0003677">
    <property type="term" value="F:DNA binding"/>
    <property type="evidence" value="ECO:0007669"/>
    <property type="project" value="UniProtKB-KW"/>
</dbReference>
<organism evidence="11 12">
    <name type="scientific">Noviherbaspirillum humi</name>
    <dbReference type="NCBI Taxonomy" id="1688639"/>
    <lineage>
        <taxon>Bacteria</taxon>
        <taxon>Pseudomonadati</taxon>
        <taxon>Pseudomonadota</taxon>
        <taxon>Betaproteobacteria</taxon>
        <taxon>Burkholderiales</taxon>
        <taxon>Oxalobacteraceae</taxon>
        <taxon>Noviherbaspirillum</taxon>
    </lineage>
</organism>
<dbReference type="AlphaFoldDB" id="A0A239IYS9"/>
<keyword evidence="2" id="KW-0547">Nucleotide-binding</keyword>
<dbReference type="GO" id="GO:0005524">
    <property type="term" value="F:ATP binding"/>
    <property type="evidence" value="ECO:0007669"/>
    <property type="project" value="UniProtKB-KW"/>
</dbReference>
<dbReference type="GO" id="GO:0004527">
    <property type="term" value="F:exonuclease activity"/>
    <property type="evidence" value="ECO:0007669"/>
    <property type="project" value="UniProtKB-KW"/>
</dbReference>
<keyword evidence="9" id="KW-0234">DNA repair</keyword>
<keyword evidence="6" id="KW-0269">Exonuclease</keyword>
<dbReference type="GO" id="GO:0004386">
    <property type="term" value="F:helicase activity"/>
    <property type="evidence" value="ECO:0007669"/>
    <property type="project" value="UniProtKB-KW"/>
</dbReference>
<dbReference type="Gene3D" id="1.10.486.10">
    <property type="entry name" value="PCRA, domain 4"/>
    <property type="match status" value="1"/>
</dbReference>
<evidence type="ECO:0000256" key="5">
    <source>
        <dbReference type="ARBA" id="ARBA00022806"/>
    </source>
</evidence>
<keyword evidence="4" id="KW-0378">Hydrolase</keyword>
<dbReference type="InterPro" id="IPR027417">
    <property type="entry name" value="P-loop_NTPase"/>
</dbReference>
<dbReference type="EMBL" id="FZOT01000011">
    <property type="protein sequence ID" value="SNS98719.1"/>
    <property type="molecule type" value="Genomic_DNA"/>
</dbReference>
<dbReference type="PANTHER" id="PTHR30591:SF1">
    <property type="entry name" value="RECBCD ENZYME SUBUNIT RECC"/>
    <property type="match status" value="1"/>
</dbReference>
<reference evidence="11 12" key="1">
    <citation type="submission" date="2017-06" db="EMBL/GenBank/DDBJ databases">
        <authorList>
            <person name="Kim H.J."/>
            <person name="Triplett B.A."/>
        </authorList>
    </citation>
    <scope>NUCLEOTIDE SEQUENCE [LARGE SCALE GENOMIC DNA]</scope>
    <source>
        <strain evidence="11 12">U15</strain>
    </source>
</reference>
<dbReference type="GO" id="GO:0006281">
    <property type="term" value="P:DNA repair"/>
    <property type="evidence" value="ECO:0007669"/>
    <property type="project" value="UniProtKB-KW"/>
</dbReference>
<dbReference type="Gene3D" id="3.40.50.300">
    <property type="entry name" value="P-loop containing nucleotide triphosphate hydrolases"/>
    <property type="match status" value="1"/>
</dbReference>
<evidence type="ECO:0000256" key="7">
    <source>
        <dbReference type="ARBA" id="ARBA00022840"/>
    </source>
</evidence>
<accession>A0A239IYS9</accession>
<evidence type="ECO:0000256" key="3">
    <source>
        <dbReference type="ARBA" id="ARBA00022763"/>
    </source>
</evidence>
<dbReference type="GO" id="GO:0006310">
    <property type="term" value="P:DNA recombination"/>
    <property type="evidence" value="ECO:0007669"/>
    <property type="project" value="TreeGrafter"/>
</dbReference>
<dbReference type="InterPro" id="IPR011604">
    <property type="entry name" value="PDDEXK-like_dom_sf"/>
</dbReference>
<keyword evidence="7" id="KW-0067">ATP-binding</keyword>
<evidence type="ECO:0000313" key="11">
    <source>
        <dbReference type="EMBL" id="SNS98719.1"/>
    </source>
</evidence>
<name>A0A239IYS9_9BURK</name>
<keyword evidence="8" id="KW-0238">DNA-binding</keyword>
<proteinExistence type="predicted"/>
<feature type="domain" description="PD-(D/E)XK endonuclease-like" evidence="10">
    <location>
        <begin position="658"/>
        <end position="907"/>
    </location>
</feature>
<evidence type="ECO:0000256" key="6">
    <source>
        <dbReference type="ARBA" id="ARBA00022839"/>
    </source>
</evidence>
<keyword evidence="1" id="KW-0540">Nuclease</keyword>
<dbReference type="InterPro" id="IPR038726">
    <property type="entry name" value="PDDEXK_AddAB-type"/>
</dbReference>
<dbReference type="SUPFAM" id="SSF52540">
    <property type="entry name" value="P-loop containing nucleoside triphosphate hydrolases"/>
    <property type="match status" value="1"/>
</dbReference>
<evidence type="ECO:0000256" key="4">
    <source>
        <dbReference type="ARBA" id="ARBA00022801"/>
    </source>
</evidence>
<evidence type="ECO:0000259" key="10">
    <source>
        <dbReference type="Pfam" id="PF12705"/>
    </source>
</evidence>
<dbReference type="Proteomes" id="UP000198284">
    <property type="component" value="Unassembled WGS sequence"/>
</dbReference>
<evidence type="ECO:0000313" key="12">
    <source>
        <dbReference type="Proteomes" id="UP000198284"/>
    </source>
</evidence>
<keyword evidence="12" id="KW-1185">Reference proteome</keyword>